<dbReference type="Proteomes" id="UP000799750">
    <property type="component" value="Unassembled WGS sequence"/>
</dbReference>
<evidence type="ECO:0008006" key="3">
    <source>
        <dbReference type="Google" id="ProtNLM"/>
    </source>
</evidence>
<gene>
    <name evidence="1" type="ORF">BU16DRAFT_75241</name>
</gene>
<dbReference type="Gene3D" id="3.80.10.10">
    <property type="entry name" value="Ribonuclease Inhibitor"/>
    <property type="match status" value="1"/>
</dbReference>
<dbReference type="OrthoDB" id="5279008at2759"/>
<protein>
    <recommendedName>
        <fullName evidence="3">F-box domain-containing protein</fullName>
    </recommendedName>
</protein>
<dbReference type="InterPro" id="IPR032675">
    <property type="entry name" value="LRR_dom_sf"/>
</dbReference>
<reference evidence="1" key="1">
    <citation type="journal article" date="2020" name="Stud. Mycol.">
        <title>101 Dothideomycetes genomes: a test case for predicting lifestyles and emergence of pathogens.</title>
        <authorList>
            <person name="Haridas S."/>
            <person name="Albert R."/>
            <person name="Binder M."/>
            <person name="Bloem J."/>
            <person name="Labutti K."/>
            <person name="Salamov A."/>
            <person name="Andreopoulos B."/>
            <person name="Baker S."/>
            <person name="Barry K."/>
            <person name="Bills G."/>
            <person name="Bluhm B."/>
            <person name="Cannon C."/>
            <person name="Castanera R."/>
            <person name="Culley D."/>
            <person name="Daum C."/>
            <person name="Ezra D."/>
            <person name="Gonzalez J."/>
            <person name="Henrissat B."/>
            <person name="Kuo A."/>
            <person name="Liang C."/>
            <person name="Lipzen A."/>
            <person name="Lutzoni F."/>
            <person name="Magnuson J."/>
            <person name="Mondo S."/>
            <person name="Nolan M."/>
            <person name="Ohm R."/>
            <person name="Pangilinan J."/>
            <person name="Park H.-J."/>
            <person name="Ramirez L."/>
            <person name="Alfaro M."/>
            <person name="Sun H."/>
            <person name="Tritt A."/>
            <person name="Yoshinaga Y."/>
            <person name="Zwiers L.-H."/>
            <person name="Turgeon B."/>
            <person name="Goodwin S."/>
            <person name="Spatafora J."/>
            <person name="Crous P."/>
            <person name="Grigoriev I."/>
        </authorList>
    </citation>
    <scope>NUCLEOTIDE SEQUENCE</scope>
    <source>
        <strain evidence="1">CBS 269.34</strain>
    </source>
</reference>
<sequence>MATSIEKIPTELLDLITSDLSLEEFSSLRLSCKAVYASSLHSFGIAFCSKRVCILTLPSLENIVSISKHVEFGSTMRELDFAADVRPEDAVNTTQDLIMLPQEEVERRNPNASTARAKREFHEALMAQAEATGRMNEGILSEMLIEAFRNFPKLETIRFYQETVSPTSTRTFKKSSRVAYASCCFQQILTAIIESRLTLEKLKTVEKPGVYRCSRSGAVVSHDAFYVNLPRLEGLKQSFVRLRSLELWISASYHGRSRLPGWENGISQFLAAAPALESLTLHIDAIAYGSRYCIDIVRSIANTVYLPKLRKLHFVGAQFDEEDLANLVTKHKNTLCILRFECSRMHHGTWRALFETFRESLQLEALRLEFPTQGDERVTFPFSDYWCHYLSVNDQDDYDEKWTMPDLLTELIDGLKVGLERDADPDSDIAYDSDDPGASAATWERMHRVAHSDDGSLDDILDRSDDEDH</sequence>
<dbReference type="AlphaFoldDB" id="A0A6A6QNE6"/>
<accession>A0A6A6QNE6</accession>
<name>A0A6A6QNE6_9PEZI</name>
<evidence type="ECO:0000313" key="2">
    <source>
        <dbReference type="Proteomes" id="UP000799750"/>
    </source>
</evidence>
<evidence type="ECO:0000313" key="1">
    <source>
        <dbReference type="EMBL" id="KAF2493263.1"/>
    </source>
</evidence>
<dbReference type="SUPFAM" id="SSF52047">
    <property type="entry name" value="RNI-like"/>
    <property type="match status" value="1"/>
</dbReference>
<organism evidence="1 2">
    <name type="scientific">Lophium mytilinum</name>
    <dbReference type="NCBI Taxonomy" id="390894"/>
    <lineage>
        <taxon>Eukaryota</taxon>
        <taxon>Fungi</taxon>
        <taxon>Dikarya</taxon>
        <taxon>Ascomycota</taxon>
        <taxon>Pezizomycotina</taxon>
        <taxon>Dothideomycetes</taxon>
        <taxon>Pleosporomycetidae</taxon>
        <taxon>Mytilinidiales</taxon>
        <taxon>Mytilinidiaceae</taxon>
        <taxon>Lophium</taxon>
    </lineage>
</organism>
<proteinExistence type="predicted"/>
<keyword evidence="2" id="KW-1185">Reference proteome</keyword>
<dbReference type="EMBL" id="MU004192">
    <property type="protein sequence ID" value="KAF2493263.1"/>
    <property type="molecule type" value="Genomic_DNA"/>
</dbReference>